<dbReference type="VEuPathDB" id="FungiDB:CCM_00723"/>
<dbReference type="GeneID" id="18162757"/>
<dbReference type="EMBL" id="JH126399">
    <property type="protein sequence ID" value="EGX96068.1"/>
    <property type="molecule type" value="Genomic_DNA"/>
</dbReference>
<accession>G3J5R1</accession>
<sequence length="78" mass="8796">MPRLVCWGWGRGALKRLFISGEPLSWLLEYVRIQTDELSSLSSMATARRTDVYFGPILAVAVAVAVLRQLATKRMLRC</sequence>
<dbReference type="AlphaFoldDB" id="G3J5R1"/>
<evidence type="ECO:0000313" key="2">
    <source>
        <dbReference type="EMBL" id="EGX96068.1"/>
    </source>
</evidence>
<keyword evidence="1" id="KW-0472">Membrane</keyword>
<feature type="transmembrane region" description="Helical" evidence="1">
    <location>
        <begin position="52"/>
        <end position="71"/>
    </location>
</feature>
<dbReference type="InParanoid" id="G3J5R1"/>
<protein>
    <submittedName>
        <fullName evidence="2">Uncharacterized protein</fullName>
    </submittedName>
</protein>
<gene>
    <name evidence="2" type="ORF">CCM_00723</name>
</gene>
<keyword evidence="3" id="KW-1185">Reference proteome</keyword>
<organism evidence="2 3">
    <name type="scientific">Cordyceps militaris (strain CM01)</name>
    <name type="common">Caterpillar fungus</name>
    <dbReference type="NCBI Taxonomy" id="983644"/>
    <lineage>
        <taxon>Eukaryota</taxon>
        <taxon>Fungi</taxon>
        <taxon>Dikarya</taxon>
        <taxon>Ascomycota</taxon>
        <taxon>Pezizomycotina</taxon>
        <taxon>Sordariomycetes</taxon>
        <taxon>Hypocreomycetidae</taxon>
        <taxon>Hypocreales</taxon>
        <taxon>Cordycipitaceae</taxon>
        <taxon>Cordyceps</taxon>
    </lineage>
</organism>
<name>G3J5R1_CORMM</name>
<keyword evidence="1" id="KW-0812">Transmembrane</keyword>
<evidence type="ECO:0000313" key="3">
    <source>
        <dbReference type="Proteomes" id="UP000001610"/>
    </source>
</evidence>
<dbReference type="RefSeq" id="XP_006665945.1">
    <property type="nucleotide sequence ID" value="XM_006665882.1"/>
</dbReference>
<dbReference type="HOGENOM" id="CLU_2621948_0_0_1"/>
<keyword evidence="1" id="KW-1133">Transmembrane helix</keyword>
<dbReference type="KEGG" id="cmt:CCM_00723"/>
<evidence type="ECO:0000256" key="1">
    <source>
        <dbReference type="SAM" id="Phobius"/>
    </source>
</evidence>
<proteinExistence type="predicted"/>
<reference evidence="2 3" key="1">
    <citation type="journal article" date="2011" name="Genome Biol.">
        <title>Genome sequence of the insect pathogenic fungus Cordyceps militaris, a valued traditional Chinese medicine.</title>
        <authorList>
            <person name="Zheng P."/>
            <person name="Xia Y."/>
            <person name="Xiao G."/>
            <person name="Xiong C."/>
            <person name="Hu X."/>
            <person name="Zhang S."/>
            <person name="Zheng H."/>
            <person name="Huang Y."/>
            <person name="Zhou Y."/>
            <person name="Wang S."/>
            <person name="Zhao G.P."/>
            <person name="Liu X."/>
            <person name="St Leger R.J."/>
            <person name="Wang C."/>
        </authorList>
    </citation>
    <scope>NUCLEOTIDE SEQUENCE [LARGE SCALE GENOMIC DNA]</scope>
    <source>
        <strain evidence="2 3">CM01</strain>
    </source>
</reference>
<dbReference type="Proteomes" id="UP000001610">
    <property type="component" value="Unassembled WGS sequence"/>
</dbReference>